<evidence type="ECO:0000313" key="5">
    <source>
        <dbReference type="EMBL" id="MBP2419081.1"/>
    </source>
</evidence>
<keyword evidence="4" id="KW-0812">Transmembrane</keyword>
<dbReference type="Pfam" id="PF01066">
    <property type="entry name" value="CDP-OH_P_transf"/>
    <property type="match status" value="1"/>
</dbReference>
<feature type="compositionally biased region" description="Low complexity" evidence="3">
    <location>
        <begin position="243"/>
        <end position="262"/>
    </location>
</feature>
<evidence type="ECO:0000256" key="3">
    <source>
        <dbReference type="SAM" id="MobiDB-lite"/>
    </source>
</evidence>
<feature type="transmembrane region" description="Helical" evidence="4">
    <location>
        <begin position="80"/>
        <end position="112"/>
    </location>
</feature>
<gene>
    <name evidence="5" type="ORF">JOF54_004003</name>
</gene>
<evidence type="ECO:0000256" key="1">
    <source>
        <dbReference type="ARBA" id="ARBA00022679"/>
    </source>
</evidence>
<keyword evidence="6" id="KW-1185">Reference proteome</keyword>
<evidence type="ECO:0000256" key="2">
    <source>
        <dbReference type="RuleBase" id="RU003750"/>
    </source>
</evidence>
<keyword evidence="1 2" id="KW-0808">Transferase</keyword>
<sequence>MTGTGVEVGVVLLRRGPLVGLAGQEALLVVLALTVGLTGPGWVVGLLVGLGTALAVSLGLERAGATGLGPADRVTLARAVLTGGVAALVAEGFVGPPAVGVLVALATAGLVLDGVDGRVARRTGTASAFGARFDMETDALLVLVLSVHVARDVGPWVLLIGAARYLYVLAGLRLPWLRGPLPPRYWRKVVAVAQAVALLLATSGLVAPPVASAALALALALLAESFGRDVVGLARPRGDHLPRPAADAAPRARGAGVPAGRGSTRRTAPAHGRRVRRSAGP</sequence>
<organism evidence="5 6">
    <name type="scientific">Microlunatus capsulatus</name>
    <dbReference type="NCBI Taxonomy" id="99117"/>
    <lineage>
        <taxon>Bacteria</taxon>
        <taxon>Bacillati</taxon>
        <taxon>Actinomycetota</taxon>
        <taxon>Actinomycetes</taxon>
        <taxon>Propionibacteriales</taxon>
        <taxon>Propionibacteriaceae</taxon>
        <taxon>Microlunatus</taxon>
    </lineage>
</organism>
<keyword evidence="4" id="KW-0472">Membrane</keyword>
<feature type="region of interest" description="Disordered" evidence="3">
    <location>
        <begin position="241"/>
        <end position="281"/>
    </location>
</feature>
<feature type="compositionally biased region" description="Basic residues" evidence="3">
    <location>
        <begin position="271"/>
        <end position="281"/>
    </location>
</feature>
<accession>A0ABS4ZDH3</accession>
<proteinExistence type="inferred from homology"/>
<feature type="transmembrane region" description="Helical" evidence="4">
    <location>
        <begin position="42"/>
        <end position="60"/>
    </location>
</feature>
<comment type="similarity">
    <text evidence="2">Belongs to the CDP-alcohol phosphatidyltransferase class-I family.</text>
</comment>
<dbReference type="Gene3D" id="1.20.120.1760">
    <property type="match status" value="1"/>
</dbReference>
<reference evidence="5 6" key="1">
    <citation type="submission" date="2021-03" db="EMBL/GenBank/DDBJ databases">
        <title>Sequencing the genomes of 1000 actinobacteria strains.</title>
        <authorList>
            <person name="Klenk H.-P."/>
        </authorList>
    </citation>
    <scope>NUCLEOTIDE SEQUENCE [LARGE SCALE GENOMIC DNA]</scope>
    <source>
        <strain evidence="5 6">DSM 12936</strain>
    </source>
</reference>
<dbReference type="InterPro" id="IPR000462">
    <property type="entry name" value="CDP-OH_P_trans"/>
</dbReference>
<feature type="transmembrane region" description="Helical" evidence="4">
    <location>
        <begin position="189"/>
        <end position="207"/>
    </location>
</feature>
<evidence type="ECO:0000313" key="6">
    <source>
        <dbReference type="Proteomes" id="UP000758168"/>
    </source>
</evidence>
<keyword evidence="4" id="KW-1133">Transmembrane helix</keyword>
<evidence type="ECO:0000256" key="4">
    <source>
        <dbReference type="SAM" id="Phobius"/>
    </source>
</evidence>
<dbReference type="InterPro" id="IPR048254">
    <property type="entry name" value="CDP_ALCOHOL_P_TRANSF_CS"/>
</dbReference>
<comment type="caution">
    <text evidence="5">The sequence shown here is derived from an EMBL/GenBank/DDBJ whole genome shotgun (WGS) entry which is preliminary data.</text>
</comment>
<name>A0ABS4ZDH3_9ACTN</name>
<dbReference type="Proteomes" id="UP000758168">
    <property type="component" value="Unassembled WGS sequence"/>
</dbReference>
<feature type="transmembrane region" description="Helical" evidence="4">
    <location>
        <begin position="156"/>
        <end position="177"/>
    </location>
</feature>
<dbReference type="PROSITE" id="PS00379">
    <property type="entry name" value="CDP_ALCOHOL_P_TRANSF"/>
    <property type="match status" value="1"/>
</dbReference>
<dbReference type="EMBL" id="JAGIOB010000001">
    <property type="protein sequence ID" value="MBP2419081.1"/>
    <property type="molecule type" value="Genomic_DNA"/>
</dbReference>
<dbReference type="RefSeq" id="WP_307804430.1">
    <property type="nucleotide sequence ID" value="NZ_BAAAMH010000011.1"/>
</dbReference>
<protein>
    <submittedName>
        <fullName evidence="5">Phosphatidylglycerophosphate synthase</fullName>
    </submittedName>
</protein>
<dbReference type="InterPro" id="IPR043130">
    <property type="entry name" value="CDP-OH_PTrfase_TM_dom"/>
</dbReference>